<evidence type="ECO:0000256" key="1">
    <source>
        <dbReference type="ARBA" id="ARBA00022729"/>
    </source>
</evidence>
<protein>
    <recommendedName>
        <fullName evidence="5">CopC domain-containing protein</fullName>
    </recommendedName>
</protein>
<comment type="caution">
    <text evidence="6">The sequence shown here is derived from an EMBL/GenBank/DDBJ whole genome shotgun (WGS) entry which is preliminary data.</text>
</comment>
<dbReference type="Gene3D" id="2.60.40.1220">
    <property type="match status" value="1"/>
</dbReference>
<dbReference type="RefSeq" id="WP_344814588.1">
    <property type="nucleotide sequence ID" value="NZ_BAAAYX010000027.1"/>
</dbReference>
<evidence type="ECO:0000259" key="5">
    <source>
        <dbReference type="Pfam" id="PF04234"/>
    </source>
</evidence>
<evidence type="ECO:0000256" key="2">
    <source>
        <dbReference type="ARBA" id="ARBA00023008"/>
    </source>
</evidence>
<dbReference type="InterPro" id="IPR014755">
    <property type="entry name" value="Cu-Rt/internalin_Ig-like"/>
</dbReference>
<evidence type="ECO:0000313" key="7">
    <source>
        <dbReference type="Proteomes" id="UP001500051"/>
    </source>
</evidence>
<dbReference type="Proteomes" id="UP001500051">
    <property type="component" value="Unassembled WGS sequence"/>
</dbReference>
<evidence type="ECO:0000313" key="6">
    <source>
        <dbReference type="EMBL" id="GAA3718842.1"/>
    </source>
</evidence>
<feature type="region of interest" description="Disordered" evidence="3">
    <location>
        <begin position="145"/>
        <end position="176"/>
    </location>
</feature>
<feature type="transmembrane region" description="Helical" evidence="4">
    <location>
        <begin position="179"/>
        <end position="198"/>
    </location>
</feature>
<dbReference type="InterPro" id="IPR007348">
    <property type="entry name" value="CopC_dom"/>
</dbReference>
<keyword evidence="7" id="KW-1185">Reference proteome</keyword>
<organism evidence="6 7">
    <name type="scientific">Microlunatus aurantiacus</name>
    <dbReference type="NCBI Taxonomy" id="446786"/>
    <lineage>
        <taxon>Bacteria</taxon>
        <taxon>Bacillati</taxon>
        <taxon>Actinomycetota</taxon>
        <taxon>Actinomycetes</taxon>
        <taxon>Propionibacteriales</taxon>
        <taxon>Propionibacteriaceae</taxon>
        <taxon>Microlunatus</taxon>
    </lineage>
</organism>
<sequence length="214" mass="22135">MTPRPPPHHRRSLARSRLAAPSSMAATAMLLLAVLLLAVGPPTTAAAHEQLLRADPAAGATVTGPVTVIRLTFSDAISPGFAAATFAVDDQPARSVNVTVDGATLTVVPPDPAPTTRQRWTLAYRVVSSDGHPIVDQLSFTVTPTGQATGTAASTASSPPSRPAATPATPPATGPGRRWLLAGATVLLIGIVMVAARLRRRPPAPLPDRRDNPR</sequence>
<feature type="domain" description="CopC" evidence="5">
    <location>
        <begin position="48"/>
        <end position="142"/>
    </location>
</feature>
<accession>A0ABP7EI22</accession>
<keyword evidence="1" id="KW-0732">Signal</keyword>
<name>A0ABP7EI22_9ACTN</name>
<evidence type="ECO:0000256" key="4">
    <source>
        <dbReference type="SAM" id="Phobius"/>
    </source>
</evidence>
<dbReference type="SUPFAM" id="SSF81296">
    <property type="entry name" value="E set domains"/>
    <property type="match status" value="1"/>
</dbReference>
<dbReference type="EMBL" id="BAAAYX010000027">
    <property type="protein sequence ID" value="GAA3718842.1"/>
    <property type="molecule type" value="Genomic_DNA"/>
</dbReference>
<reference evidence="7" key="1">
    <citation type="journal article" date="2019" name="Int. J. Syst. Evol. Microbiol.">
        <title>The Global Catalogue of Microorganisms (GCM) 10K type strain sequencing project: providing services to taxonomists for standard genome sequencing and annotation.</title>
        <authorList>
            <consortium name="The Broad Institute Genomics Platform"/>
            <consortium name="The Broad Institute Genome Sequencing Center for Infectious Disease"/>
            <person name="Wu L."/>
            <person name="Ma J."/>
        </authorList>
    </citation>
    <scope>NUCLEOTIDE SEQUENCE [LARGE SCALE GENOMIC DNA]</scope>
    <source>
        <strain evidence="7">JCM 16548</strain>
    </source>
</reference>
<dbReference type="Pfam" id="PF04234">
    <property type="entry name" value="CopC"/>
    <property type="match status" value="1"/>
</dbReference>
<feature type="compositionally biased region" description="Low complexity" evidence="3">
    <location>
        <begin position="145"/>
        <end position="167"/>
    </location>
</feature>
<gene>
    <name evidence="6" type="ORF">GCM10022204_43700</name>
</gene>
<proteinExistence type="predicted"/>
<keyword evidence="4" id="KW-0472">Membrane</keyword>
<keyword evidence="4" id="KW-1133">Transmembrane helix</keyword>
<dbReference type="InterPro" id="IPR014756">
    <property type="entry name" value="Ig_E-set"/>
</dbReference>
<keyword evidence="4" id="KW-0812">Transmembrane</keyword>
<evidence type="ECO:0000256" key="3">
    <source>
        <dbReference type="SAM" id="MobiDB-lite"/>
    </source>
</evidence>
<keyword evidence="2" id="KW-0186">Copper</keyword>